<keyword evidence="2" id="KW-0472">Membrane</keyword>
<keyword evidence="2" id="KW-0812">Transmembrane</keyword>
<proteinExistence type="predicted"/>
<accession>A0A221MC27</accession>
<dbReference type="AlphaFoldDB" id="A0A221MC27"/>
<dbReference type="KEGG" id="vne:CFK40_09265"/>
<feature type="region of interest" description="Disordered" evidence="1">
    <location>
        <begin position="33"/>
        <end position="76"/>
    </location>
</feature>
<feature type="compositionally biased region" description="Polar residues" evidence="1">
    <location>
        <begin position="67"/>
        <end position="76"/>
    </location>
</feature>
<dbReference type="OrthoDB" id="2692154at2"/>
<protein>
    <submittedName>
        <fullName evidence="3">Uncharacterized protein</fullName>
    </submittedName>
</protein>
<evidence type="ECO:0000313" key="3">
    <source>
        <dbReference type="EMBL" id="ASN05191.1"/>
    </source>
</evidence>
<gene>
    <name evidence="3" type="ORF">CFK40_09265</name>
</gene>
<evidence type="ECO:0000313" key="4">
    <source>
        <dbReference type="Proteomes" id="UP000204391"/>
    </source>
</evidence>
<organism evidence="3 4">
    <name type="scientific">Virgibacillus necropolis</name>
    <dbReference type="NCBI Taxonomy" id="163877"/>
    <lineage>
        <taxon>Bacteria</taxon>
        <taxon>Bacillati</taxon>
        <taxon>Bacillota</taxon>
        <taxon>Bacilli</taxon>
        <taxon>Bacillales</taxon>
        <taxon>Bacillaceae</taxon>
        <taxon>Virgibacillus</taxon>
    </lineage>
</organism>
<evidence type="ECO:0000256" key="2">
    <source>
        <dbReference type="SAM" id="Phobius"/>
    </source>
</evidence>
<feature type="transmembrane region" description="Helical" evidence="2">
    <location>
        <begin position="6"/>
        <end position="26"/>
    </location>
</feature>
<evidence type="ECO:0000256" key="1">
    <source>
        <dbReference type="SAM" id="MobiDB-lite"/>
    </source>
</evidence>
<sequence length="154" mass="16868">MEAIFDTLFGNILVLLAIVGGIVGFIKDRNNKEKESTKPYSVPRPTQKPSGGGNLANHMEVTEEQTKSTVSTTSLREQFDASTHRAIEGGEHDAIAEGMVGKSSSSSNKNNRMRKQISNNLSKQGLVNGIIMSEVLGPPRAKRPYRSVLTERRK</sequence>
<dbReference type="EMBL" id="CP022437">
    <property type="protein sequence ID" value="ASN05191.1"/>
    <property type="molecule type" value="Genomic_DNA"/>
</dbReference>
<reference evidence="3 4" key="1">
    <citation type="journal article" date="2003" name="Int. J. Syst. Evol. Microbiol.">
        <title>Virgibacillus carmonensis sp. nov., Virgibacillus necropolis sp. nov. and Virgibacillus picturae sp. nov., three novel species isolated from deteriorated mural paintings, transfer of the species of the genus salibacillus to Virgibacillus, as Virgibacillus marismortui comb. nov. and Virgibacillus salexigens comb. nov., and emended description of the genus Virgibacillus.</title>
        <authorList>
            <person name="Heyrman J."/>
            <person name="Logan N.A."/>
            <person name="Busse H.J."/>
            <person name="Balcaen A."/>
            <person name="Lebbe L."/>
            <person name="Rodriguez-Diaz M."/>
            <person name="Swings J."/>
            <person name="De Vos P."/>
        </authorList>
    </citation>
    <scope>NUCLEOTIDE SEQUENCE [LARGE SCALE GENOMIC DNA]</scope>
    <source>
        <strain evidence="3 4">LMG 19488</strain>
    </source>
</reference>
<feature type="region of interest" description="Disordered" evidence="1">
    <location>
        <begin position="91"/>
        <end position="112"/>
    </location>
</feature>
<keyword evidence="2" id="KW-1133">Transmembrane helix</keyword>
<keyword evidence="4" id="KW-1185">Reference proteome</keyword>
<name>A0A221MC27_9BACI</name>
<dbReference type="RefSeq" id="WP_089532041.1">
    <property type="nucleotide sequence ID" value="NZ_CP022437.1"/>
</dbReference>
<dbReference type="Proteomes" id="UP000204391">
    <property type="component" value="Chromosome"/>
</dbReference>